<dbReference type="AlphaFoldDB" id="A0A5C3DXW8"/>
<reference evidence="2 3" key="1">
    <citation type="submission" date="2018-03" db="EMBL/GenBank/DDBJ databases">
        <authorList>
            <person name="Guldener U."/>
        </authorList>
    </citation>
    <scope>NUCLEOTIDE SEQUENCE [LARGE SCALE GENOMIC DNA]</scope>
    <source>
        <strain evidence="2 3">NBRC100155</strain>
    </source>
</reference>
<feature type="region of interest" description="Disordered" evidence="1">
    <location>
        <begin position="26"/>
        <end position="96"/>
    </location>
</feature>
<dbReference type="Proteomes" id="UP000324022">
    <property type="component" value="Unassembled WGS sequence"/>
</dbReference>
<name>A0A5C3DXW8_9BASI</name>
<dbReference type="EMBL" id="OOIN01000005">
    <property type="protein sequence ID" value="SPO23072.1"/>
    <property type="molecule type" value="Genomic_DNA"/>
</dbReference>
<evidence type="ECO:0000313" key="3">
    <source>
        <dbReference type="Proteomes" id="UP000324022"/>
    </source>
</evidence>
<feature type="compositionally biased region" description="Low complexity" evidence="1">
    <location>
        <begin position="70"/>
        <end position="82"/>
    </location>
</feature>
<feature type="compositionally biased region" description="Polar residues" evidence="1">
    <location>
        <begin position="33"/>
        <end position="52"/>
    </location>
</feature>
<protein>
    <submittedName>
        <fullName evidence="2">Uncharacterized protein</fullName>
    </submittedName>
</protein>
<feature type="compositionally biased region" description="Basic and acidic residues" evidence="1">
    <location>
        <begin position="83"/>
        <end position="96"/>
    </location>
</feature>
<evidence type="ECO:0000313" key="2">
    <source>
        <dbReference type="EMBL" id="SPO23072.1"/>
    </source>
</evidence>
<gene>
    <name evidence="2" type="ORF">UTRI_01750</name>
</gene>
<organism evidence="2 3">
    <name type="scientific">Ustilago trichophora</name>
    <dbReference type="NCBI Taxonomy" id="86804"/>
    <lineage>
        <taxon>Eukaryota</taxon>
        <taxon>Fungi</taxon>
        <taxon>Dikarya</taxon>
        <taxon>Basidiomycota</taxon>
        <taxon>Ustilaginomycotina</taxon>
        <taxon>Ustilaginomycetes</taxon>
        <taxon>Ustilaginales</taxon>
        <taxon>Ustilaginaceae</taxon>
        <taxon>Ustilago</taxon>
    </lineage>
</organism>
<keyword evidence="3" id="KW-1185">Reference proteome</keyword>
<proteinExistence type="predicted"/>
<sequence length="207" mass="23069">MRSTSLTPPTEDTRMVIEDDDEITFVSEVHATPTKSAASSKVTTPRTPSTPGKSDACKTPSPGKKRPRITATEAAKQNAAAEQDQKAGEKPKLTKKMEQRNDVKVFIDEELEYAVEEDKKEDGPLSPSKKPRIRKSWTIEEDTIIAEHLMKNYENVLVQRITGRSRTSVDGRTRIFIREALRGLHGENAIIPAVGRADASRLEDDKE</sequence>
<evidence type="ECO:0000256" key="1">
    <source>
        <dbReference type="SAM" id="MobiDB-lite"/>
    </source>
</evidence>
<dbReference type="OrthoDB" id="10561246at2759"/>
<accession>A0A5C3DXW8</accession>